<keyword evidence="8" id="KW-0472">Membrane</keyword>
<keyword evidence="4" id="KW-0808">Transferase</keyword>
<reference evidence="12" key="1">
    <citation type="submission" date="2022-08" db="UniProtKB">
        <authorList>
            <consortium name="EnsemblMetazoa"/>
        </authorList>
    </citation>
    <scope>IDENTIFICATION</scope>
    <source>
        <strain evidence="12">05x7-T-G4-1.051#20</strain>
    </source>
</reference>
<keyword evidence="13" id="KW-1185">Reference proteome</keyword>
<dbReference type="GO" id="GO:0016020">
    <property type="term" value="C:membrane"/>
    <property type="evidence" value="ECO:0007669"/>
    <property type="project" value="UniProtKB-SubCell"/>
</dbReference>
<keyword evidence="7" id="KW-1133">Transmembrane helix</keyword>
<evidence type="ECO:0000313" key="13">
    <source>
        <dbReference type="Proteomes" id="UP000005408"/>
    </source>
</evidence>
<dbReference type="InterPro" id="IPR003406">
    <property type="entry name" value="Glyco_trans_14"/>
</dbReference>
<evidence type="ECO:0000256" key="11">
    <source>
        <dbReference type="SAM" id="MobiDB-lite"/>
    </source>
</evidence>
<dbReference type="Proteomes" id="UP000005408">
    <property type="component" value="Unassembled WGS sequence"/>
</dbReference>
<sequence>MFIFTLFVISHYNTVQRIHPPVKHPIGGKVQTPKGEKNLTNRTPIDVHRPGPMRMVQEVDCQQIIEGNEDYIAHASEIMNSTMFSFLNDSQIEKIALNCDKFLNTFDYSRFIVSQIELDFPIAYSIITYKDVVQTDKLLRAIYRPHNVYCIHVDRSSSPSLHNAIKAISKCLSNVFVTSKLEDVIYKGYFRLKADLNCMTDLLNYSDVKWKYLINLPAQEYPLKTNSEIVKVLQILNGTNSIESYYDKASHYRTNQTYKENYKTSKLEPTGKIKAPAPHNVTVAKGSAYSTFSRSFVEFALRNPKARDILKWTEDTLSPDETFWATLVFNKELGAPGIQYLASGVPNRKSWITVGVMWQSKGPTREVCHGISSPSLHKAIKAISKCLSNVFVKSTLEDVIYKGYFRLKADLNCMSDLFNYSDVKWKYLVNLPAQEYPLKTNSEIVKVLQILNVTNSIESYYDKASHYRTNQTYKENYKTSKLEPTGKIKAPPLIT</sequence>
<evidence type="ECO:0000256" key="5">
    <source>
        <dbReference type="ARBA" id="ARBA00022692"/>
    </source>
</evidence>
<evidence type="ECO:0000256" key="9">
    <source>
        <dbReference type="ARBA" id="ARBA00023180"/>
    </source>
</evidence>
<feature type="region of interest" description="Disordered" evidence="11">
    <location>
        <begin position="23"/>
        <end position="47"/>
    </location>
</feature>
<dbReference type="PANTHER" id="PTHR19297">
    <property type="entry name" value="GLYCOSYLTRANSFERASE 14 FAMILY MEMBER"/>
    <property type="match status" value="1"/>
</dbReference>
<dbReference type="PANTHER" id="PTHR19297:SF191">
    <property type="entry name" value="PROTEIN XYLOSYLTRANSFERASE"/>
    <property type="match status" value="1"/>
</dbReference>
<evidence type="ECO:0000256" key="6">
    <source>
        <dbReference type="ARBA" id="ARBA00022968"/>
    </source>
</evidence>
<keyword evidence="3" id="KW-0328">Glycosyltransferase</keyword>
<comment type="similarity">
    <text evidence="10">Belongs to the glycosyltransferase 14 family.</text>
</comment>
<proteinExistence type="inferred from homology"/>
<comment type="subcellular location">
    <subcellularLocation>
        <location evidence="1">Membrane</location>
        <topology evidence="1">Single-pass type II membrane protein</topology>
    </subcellularLocation>
</comment>
<comment type="pathway">
    <text evidence="2">Protein modification; protein glycosylation.</text>
</comment>
<dbReference type="GO" id="GO:0008375">
    <property type="term" value="F:acetylglucosaminyltransferase activity"/>
    <property type="evidence" value="ECO:0007669"/>
    <property type="project" value="TreeGrafter"/>
</dbReference>
<protein>
    <recommendedName>
        <fullName evidence="14">Beta-1,3-galactosyl-O-glycosyl-glycoprotein beta-1,6-N-acetylglucosaminyltransferase 3</fullName>
    </recommendedName>
</protein>
<dbReference type="AlphaFoldDB" id="A0A8W8NL35"/>
<evidence type="ECO:0000256" key="1">
    <source>
        <dbReference type="ARBA" id="ARBA00004606"/>
    </source>
</evidence>
<evidence type="ECO:0000256" key="4">
    <source>
        <dbReference type="ARBA" id="ARBA00022679"/>
    </source>
</evidence>
<evidence type="ECO:0008006" key="14">
    <source>
        <dbReference type="Google" id="ProtNLM"/>
    </source>
</evidence>
<evidence type="ECO:0000256" key="7">
    <source>
        <dbReference type="ARBA" id="ARBA00022989"/>
    </source>
</evidence>
<keyword evidence="6" id="KW-0735">Signal-anchor</keyword>
<accession>A0A8W8NL35</accession>
<feature type="compositionally biased region" description="Basic and acidic residues" evidence="11">
    <location>
        <begin position="34"/>
        <end position="47"/>
    </location>
</feature>
<evidence type="ECO:0000256" key="10">
    <source>
        <dbReference type="ARBA" id="ARBA00038150"/>
    </source>
</evidence>
<evidence type="ECO:0000256" key="2">
    <source>
        <dbReference type="ARBA" id="ARBA00004922"/>
    </source>
</evidence>
<keyword evidence="5" id="KW-0812">Transmembrane</keyword>
<organism evidence="12 13">
    <name type="scientific">Magallana gigas</name>
    <name type="common">Pacific oyster</name>
    <name type="synonym">Crassostrea gigas</name>
    <dbReference type="NCBI Taxonomy" id="29159"/>
    <lineage>
        <taxon>Eukaryota</taxon>
        <taxon>Metazoa</taxon>
        <taxon>Spiralia</taxon>
        <taxon>Lophotrochozoa</taxon>
        <taxon>Mollusca</taxon>
        <taxon>Bivalvia</taxon>
        <taxon>Autobranchia</taxon>
        <taxon>Pteriomorphia</taxon>
        <taxon>Ostreida</taxon>
        <taxon>Ostreoidea</taxon>
        <taxon>Ostreidae</taxon>
        <taxon>Magallana</taxon>
    </lineage>
</organism>
<evidence type="ECO:0000256" key="3">
    <source>
        <dbReference type="ARBA" id="ARBA00022676"/>
    </source>
</evidence>
<dbReference type="EnsemblMetazoa" id="G6702.3">
    <property type="protein sequence ID" value="G6702.3:cds"/>
    <property type="gene ID" value="G6702"/>
</dbReference>
<evidence type="ECO:0000313" key="12">
    <source>
        <dbReference type="EnsemblMetazoa" id="G6702.3:cds"/>
    </source>
</evidence>
<evidence type="ECO:0000256" key="8">
    <source>
        <dbReference type="ARBA" id="ARBA00023136"/>
    </source>
</evidence>
<dbReference type="Pfam" id="PF02485">
    <property type="entry name" value="Branch"/>
    <property type="match status" value="2"/>
</dbReference>
<keyword evidence="9" id="KW-0325">Glycoprotein</keyword>
<name>A0A8W8NL35_MAGGI</name>